<evidence type="ECO:0000256" key="1">
    <source>
        <dbReference type="ARBA" id="ARBA00023015"/>
    </source>
</evidence>
<keyword evidence="3" id="KW-0804">Transcription</keyword>
<comment type="caution">
    <text evidence="5">The sequence shown here is derived from an EMBL/GenBank/DDBJ whole genome shotgun (WGS) entry which is preliminary data.</text>
</comment>
<dbReference type="SMART" id="SM00895">
    <property type="entry name" value="FCD"/>
    <property type="match status" value="1"/>
</dbReference>
<reference evidence="5 6" key="1">
    <citation type="journal article" date="2016" name="Genome Announc.">
        <title>Draft Genome Sequence of Paenibacillus amylolyticus Heshi-A3, Isolated from Fermented Rice Bran in a Japanese Fermented Seafood Dish.</title>
        <authorList>
            <person name="Akuzawa S."/>
            <person name="Nagaoka J."/>
            <person name="Kanekatsu M."/>
            <person name="Kubota E."/>
            <person name="Ohtake R."/>
            <person name="Suzuki T."/>
            <person name="Kanesaki Y."/>
        </authorList>
    </citation>
    <scope>NUCLEOTIDE SEQUENCE [LARGE SCALE GENOMIC DNA]</scope>
    <source>
        <strain evidence="5 6">Heshi-A3</strain>
    </source>
</reference>
<dbReference type="SUPFAM" id="SSF46785">
    <property type="entry name" value="Winged helix' DNA-binding domain"/>
    <property type="match status" value="1"/>
</dbReference>
<dbReference type="PANTHER" id="PTHR43537">
    <property type="entry name" value="TRANSCRIPTIONAL REGULATOR, GNTR FAMILY"/>
    <property type="match status" value="1"/>
</dbReference>
<name>A0A100VM88_PAEAM</name>
<dbReference type="InterPro" id="IPR011711">
    <property type="entry name" value="GntR_C"/>
</dbReference>
<evidence type="ECO:0000313" key="5">
    <source>
        <dbReference type="EMBL" id="GAS82348.1"/>
    </source>
</evidence>
<dbReference type="Gene3D" id="1.20.120.530">
    <property type="entry name" value="GntR ligand-binding domain-like"/>
    <property type="match status" value="1"/>
</dbReference>
<gene>
    <name evidence="5" type="ORF">PAHA3_2422</name>
</gene>
<proteinExistence type="predicted"/>
<dbReference type="PANTHER" id="PTHR43537:SF6">
    <property type="entry name" value="HTH-TYPE TRANSCRIPTIONAL REPRESSOR RSPR"/>
    <property type="match status" value="1"/>
</dbReference>
<dbReference type="Pfam" id="PF07729">
    <property type="entry name" value="FCD"/>
    <property type="match status" value="1"/>
</dbReference>
<evidence type="ECO:0000256" key="3">
    <source>
        <dbReference type="ARBA" id="ARBA00023163"/>
    </source>
</evidence>
<dbReference type="SMART" id="SM00345">
    <property type="entry name" value="HTH_GNTR"/>
    <property type="match status" value="1"/>
</dbReference>
<accession>A0A100VM88</accession>
<dbReference type="InterPro" id="IPR036390">
    <property type="entry name" value="WH_DNA-bd_sf"/>
</dbReference>
<dbReference type="SUPFAM" id="SSF48008">
    <property type="entry name" value="GntR ligand-binding domain-like"/>
    <property type="match status" value="1"/>
</dbReference>
<dbReference type="InterPro" id="IPR008920">
    <property type="entry name" value="TF_FadR/GntR_C"/>
</dbReference>
<dbReference type="PROSITE" id="PS50949">
    <property type="entry name" value="HTH_GNTR"/>
    <property type="match status" value="1"/>
</dbReference>
<dbReference type="InterPro" id="IPR036388">
    <property type="entry name" value="WH-like_DNA-bd_sf"/>
</dbReference>
<dbReference type="Pfam" id="PF00392">
    <property type="entry name" value="GntR"/>
    <property type="match status" value="1"/>
</dbReference>
<dbReference type="Proteomes" id="UP000069697">
    <property type="component" value="Unassembled WGS sequence"/>
</dbReference>
<keyword evidence="2" id="KW-0238">DNA-binding</keyword>
<reference evidence="6" key="2">
    <citation type="submission" date="2016-01" db="EMBL/GenBank/DDBJ databases">
        <title>Draft Genome Sequence of Paenibacillus amylolyticus Heshi-A3 that Was Isolated from Fermented Rice Bran with Aging Salted Mackerel, Which Was Named Heshiko as Traditional Fermented Seafood in Japan.</title>
        <authorList>
            <person name="Akuzawa S."/>
            <person name="Nakagawa J."/>
            <person name="Kanekatsu T."/>
            <person name="Kubota E."/>
            <person name="Ohtake R."/>
            <person name="Suzuki T."/>
            <person name="Kanesaki Y."/>
        </authorList>
    </citation>
    <scope>NUCLEOTIDE SEQUENCE [LARGE SCALE GENOMIC DNA]</scope>
    <source>
        <strain evidence="6">Heshi-A3</strain>
    </source>
</reference>
<dbReference type="AlphaFoldDB" id="A0A100VM88"/>
<keyword evidence="1" id="KW-0805">Transcription regulation</keyword>
<dbReference type="GO" id="GO:0003700">
    <property type="term" value="F:DNA-binding transcription factor activity"/>
    <property type="evidence" value="ECO:0007669"/>
    <property type="project" value="InterPro"/>
</dbReference>
<organism evidence="5 6">
    <name type="scientific">Paenibacillus amylolyticus</name>
    <dbReference type="NCBI Taxonomy" id="1451"/>
    <lineage>
        <taxon>Bacteria</taxon>
        <taxon>Bacillati</taxon>
        <taxon>Bacillota</taxon>
        <taxon>Bacilli</taxon>
        <taxon>Bacillales</taxon>
        <taxon>Paenibacillaceae</taxon>
        <taxon>Paenibacillus</taxon>
    </lineage>
</organism>
<dbReference type="RefSeq" id="WP_062834906.1">
    <property type="nucleotide sequence ID" value="NZ_BCNV01000001.1"/>
</dbReference>
<evidence type="ECO:0000313" key="6">
    <source>
        <dbReference type="Proteomes" id="UP000069697"/>
    </source>
</evidence>
<feature type="domain" description="HTH gntR-type" evidence="4">
    <location>
        <begin position="9"/>
        <end position="76"/>
    </location>
</feature>
<sequence>MSLNQKIRGSTRAYSYNLLKERILHLELKPGTKISEKEIADELQVSRTPVREAFMKLAEEELLDIIPQSGTIVSHINLEHVEEGRFMREKMEKEIVTLACASFPEEYRFRLETNIAMQEVCIGKNNFYRLFELDEEFHQILFQGTGKLRTWKMLQQLNIPFNRLRLLRLAEDSNLEVIISQHKEIYRLITERKTEQAVQVMEAHLRLVVIEQESIKAKYPHYFI</sequence>
<dbReference type="GO" id="GO:0003677">
    <property type="term" value="F:DNA binding"/>
    <property type="evidence" value="ECO:0007669"/>
    <property type="project" value="UniProtKB-KW"/>
</dbReference>
<dbReference type="EMBL" id="BCNV01000001">
    <property type="protein sequence ID" value="GAS82348.1"/>
    <property type="molecule type" value="Genomic_DNA"/>
</dbReference>
<evidence type="ECO:0000256" key="2">
    <source>
        <dbReference type="ARBA" id="ARBA00023125"/>
    </source>
</evidence>
<dbReference type="CDD" id="cd07377">
    <property type="entry name" value="WHTH_GntR"/>
    <property type="match status" value="1"/>
</dbReference>
<dbReference type="InterPro" id="IPR000524">
    <property type="entry name" value="Tscrpt_reg_HTH_GntR"/>
</dbReference>
<dbReference type="Gene3D" id="1.10.10.10">
    <property type="entry name" value="Winged helix-like DNA-binding domain superfamily/Winged helix DNA-binding domain"/>
    <property type="match status" value="1"/>
</dbReference>
<protein>
    <submittedName>
        <fullName evidence="5">GntR family transcriptional regulator</fullName>
    </submittedName>
</protein>
<evidence type="ECO:0000259" key="4">
    <source>
        <dbReference type="PROSITE" id="PS50949"/>
    </source>
</evidence>